<accession>A0AAX3N0K8</accession>
<name>A0AAX3N0K8_9BACL</name>
<dbReference type="Proteomes" id="UP001220962">
    <property type="component" value="Chromosome"/>
</dbReference>
<protein>
    <submittedName>
        <fullName evidence="1">Uncharacterized protein</fullName>
    </submittedName>
</protein>
<dbReference type="EMBL" id="CP118101">
    <property type="protein sequence ID" value="WDH83395.1"/>
    <property type="molecule type" value="Genomic_DNA"/>
</dbReference>
<evidence type="ECO:0000313" key="1">
    <source>
        <dbReference type="EMBL" id="WDH83395.1"/>
    </source>
</evidence>
<organism evidence="1 2">
    <name type="scientific">Paenibacillus urinalis</name>
    <dbReference type="NCBI Taxonomy" id="521520"/>
    <lineage>
        <taxon>Bacteria</taxon>
        <taxon>Bacillati</taxon>
        <taxon>Bacillota</taxon>
        <taxon>Bacilli</taxon>
        <taxon>Bacillales</taxon>
        <taxon>Paenibacillaceae</taxon>
        <taxon>Paenibacillus</taxon>
    </lineage>
</organism>
<dbReference type="AlphaFoldDB" id="A0AAX3N0K8"/>
<gene>
    <name evidence="1" type="ORF">PUW23_03885</name>
</gene>
<reference evidence="1" key="1">
    <citation type="submission" date="2023-02" db="EMBL/GenBank/DDBJ databases">
        <title>Pathogen: clinical or host-associated sample.</title>
        <authorList>
            <person name="Hergert J."/>
            <person name="Casey R."/>
            <person name="Wagner J."/>
            <person name="Young E.L."/>
            <person name="Oakeson K.F."/>
        </authorList>
    </citation>
    <scope>NUCLEOTIDE SEQUENCE</scope>
    <source>
        <strain evidence="1">2022CK-00830</strain>
    </source>
</reference>
<evidence type="ECO:0000313" key="2">
    <source>
        <dbReference type="Proteomes" id="UP001220962"/>
    </source>
</evidence>
<dbReference type="RefSeq" id="WP_274359524.1">
    <property type="nucleotide sequence ID" value="NZ_CP118101.1"/>
</dbReference>
<sequence length="89" mass="10409">MVEQMMKDAFEKRSQDIVEICEKEHNNLYMLFRETLEAISNQTPDQLDNSLGLLEDLFLQSNTRVMKTAYKIGFKDAQAINKEFINFQG</sequence>
<proteinExistence type="predicted"/>